<evidence type="ECO:0000313" key="2">
    <source>
        <dbReference type="EMBL" id="WSE29586.1"/>
    </source>
</evidence>
<organism evidence="2 3">
    <name type="scientific">Amycolatopsis rhabdoformis</name>
    <dbReference type="NCBI Taxonomy" id="1448059"/>
    <lineage>
        <taxon>Bacteria</taxon>
        <taxon>Bacillati</taxon>
        <taxon>Actinomycetota</taxon>
        <taxon>Actinomycetes</taxon>
        <taxon>Pseudonocardiales</taxon>
        <taxon>Pseudonocardiaceae</taxon>
        <taxon>Amycolatopsis</taxon>
    </lineage>
</organism>
<gene>
    <name evidence="2" type="ORF">VSH64_43455</name>
</gene>
<keyword evidence="3" id="KW-1185">Reference proteome</keyword>
<dbReference type="RefSeq" id="WP_326568546.1">
    <property type="nucleotide sequence ID" value="NZ_CP142149.1"/>
</dbReference>
<proteinExistence type="predicted"/>
<feature type="compositionally biased region" description="Basic residues" evidence="1">
    <location>
        <begin position="1"/>
        <end position="12"/>
    </location>
</feature>
<name>A0ABZ1I6J3_9PSEU</name>
<evidence type="ECO:0000256" key="1">
    <source>
        <dbReference type="SAM" id="MobiDB-lite"/>
    </source>
</evidence>
<reference evidence="2 3" key="1">
    <citation type="journal article" date="2015" name="Int. J. Syst. Evol. Microbiol.">
        <title>Amycolatopsis rhabdoformis sp. nov., an actinomycete isolated from a tropical forest soil.</title>
        <authorList>
            <person name="Souza W.R."/>
            <person name="Silva R.E."/>
            <person name="Goodfellow M."/>
            <person name="Busarakam K."/>
            <person name="Figueiro F.S."/>
            <person name="Ferreira D."/>
            <person name="Rodrigues-Filho E."/>
            <person name="Moraes L.A.B."/>
            <person name="Zucchi T.D."/>
        </authorList>
    </citation>
    <scope>NUCLEOTIDE SEQUENCE [LARGE SCALE GENOMIC DNA]</scope>
    <source>
        <strain evidence="2 3">NCIMB 14900</strain>
    </source>
</reference>
<evidence type="ECO:0000313" key="3">
    <source>
        <dbReference type="Proteomes" id="UP001330812"/>
    </source>
</evidence>
<feature type="region of interest" description="Disordered" evidence="1">
    <location>
        <begin position="1"/>
        <end position="33"/>
    </location>
</feature>
<dbReference type="EMBL" id="CP142149">
    <property type="protein sequence ID" value="WSE29586.1"/>
    <property type="molecule type" value="Genomic_DNA"/>
</dbReference>
<accession>A0ABZ1I6J3</accession>
<protein>
    <submittedName>
        <fullName evidence="2">Uncharacterized protein</fullName>
    </submittedName>
</protein>
<sequence length="228" mass="24092">MPHRPPHRRRPDVHRGGRLQGARRGRRGGPGLRLRDRVQAGHQDRRVEGVVDLATAAFAVDHLALGVDFDEVAGLGQLFFVEVDEFFVAGRDDAVNRPGQGGVFGVELGEQGRHLLLPGQGHAFGQGAGQDDVPGVDAGPAVGQVVGQGGARRGVRGLPRGLGRTEQRRRVLGLALAGLASFAEFPCHVCHPLPARGRVLVDEAATSGESAAPVERAIAVTPVRVKSR</sequence>
<dbReference type="Proteomes" id="UP001330812">
    <property type="component" value="Chromosome"/>
</dbReference>